<evidence type="ECO:0000313" key="3">
    <source>
        <dbReference type="Proteomes" id="UP000807342"/>
    </source>
</evidence>
<dbReference type="Proteomes" id="UP000807342">
    <property type="component" value="Unassembled WGS sequence"/>
</dbReference>
<protein>
    <submittedName>
        <fullName evidence="2">Uncharacterized protein</fullName>
    </submittedName>
</protein>
<dbReference type="AlphaFoldDB" id="A0A9P6C8M3"/>
<proteinExistence type="predicted"/>
<organism evidence="2 3">
    <name type="scientific">Macrolepiota fuliginosa MF-IS2</name>
    <dbReference type="NCBI Taxonomy" id="1400762"/>
    <lineage>
        <taxon>Eukaryota</taxon>
        <taxon>Fungi</taxon>
        <taxon>Dikarya</taxon>
        <taxon>Basidiomycota</taxon>
        <taxon>Agaricomycotina</taxon>
        <taxon>Agaricomycetes</taxon>
        <taxon>Agaricomycetidae</taxon>
        <taxon>Agaricales</taxon>
        <taxon>Agaricineae</taxon>
        <taxon>Agaricaceae</taxon>
        <taxon>Macrolepiota</taxon>
    </lineage>
</organism>
<accession>A0A9P6C8M3</accession>
<sequence length="307" mass="33978">MQTFPPEEYDEELRNAVEGDLRRAGLHSPGAGTPSSGRSSSSRTARPRPGETDRDFDRRAGESQAASHSTNGSSTDTQNPSISQLPDMSIHTGSRVPASVLNTAGPLAKEDFSQLGFDGNELEDLFGGLILPEDVCVRLAVAPRPPRGLGNAQLVFLYDPFYLETGTQTFILDWVTPQANKDIKDWLKNSDRGGDSPILHTFTFSKKKEQWWYFGGLKWRASRLNVWPTLSDSKSRATILKHLSRRSHGSVTPDEIEAQMMDGKLQELCIEITSTDEVDVMKEVSRRLGRILQPAKANRPTVIRGGQ</sequence>
<gene>
    <name evidence="2" type="ORF">P691DRAFT_119992</name>
</gene>
<name>A0A9P6C8M3_9AGAR</name>
<feature type="compositionally biased region" description="Basic and acidic residues" evidence="1">
    <location>
        <begin position="12"/>
        <end position="23"/>
    </location>
</feature>
<feature type="compositionally biased region" description="Basic and acidic residues" evidence="1">
    <location>
        <begin position="48"/>
        <end position="61"/>
    </location>
</feature>
<keyword evidence="3" id="KW-1185">Reference proteome</keyword>
<feature type="compositionally biased region" description="Polar residues" evidence="1">
    <location>
        <begin position="64"/>
        <end position="86"/>
    </location>
</feature>
<evidence type="ECO:0000313" key="2">
    <source>
        <dbReference type="EMBL" id="KAF9453055.1"/>
    </source>
</evidence>
<feature type="region of interest" description="Disordered" evidence="1">
    <location>
        <begin position="1"/>
        <end position="90"/>
    </location>
</feature>
<dbReference type="OrthoDB" id="2985494at2759"/>
<feature type="compositionally biased region" description="Low complexity" evidence="1">
    <location>
        <begin position="28"/>
        <end position="44"/>
    </location>
</feature>
<reference evidence="2" key="1">
    <citation type="submission" date="2020-11" db="EMBL/GenBank/DDBJ databases">
        <authorList>
            <consortium name="DOE Joint Genome Institute"/>
            <person name="Ahrendt S."/>
            <person name="Riley R."/>
            <person name="Andreopoulos W."/>
            <person name="Labutti K."/>
            <person name="Pangilinan J."/>
            <person name="Ruiz-Duenas F.J."/>
            <person name="Barrasa J.M."/>
            <person name="Sanchez-Garcia M."/>
            <person name="Camarero S."/>
            <person name="Miyauchi S."/>
            <person name="Serrano A."/>
            <person name="Linde D."/>
            <person name="Babiker R."/>
            <person name="Drula E."/>
            <person name="Ayuso-Fernandez I."/>
            <person name="Pacheco R."/>
            <person name="Padilla G."/>
            <person name="Ferreira P."/>
            <person name="Barriuso J."/>
            <person name="Kellner H."/>
            <person name="Castanera R."/>
            <person name="Alfaro M."/>
            <person name="Ramirez L."/>
            <person name="Pisabarro A.G."/>
            <person name="Kuo A."/>
            <person name="Tritt A."/>
            <person name="Lipzen A."/>
            <person name="He G."/>
            <person name="Yan M."/>
            <person name="Ng V."/>
            <person name="Cullen D."/>
            <person name="Martin F."/>
            <person name="Rosso M.-N."/>
            <person name="Henrissat B."/>
            <person name="Hibbett D."/>
            <person name="Martinez A.T."/>
            <person name="Grigoriev I.V."/>
        </authorList>
    </citation>
    <scope>NUCLEOTIDE SEQUENCE</scope>
    <source>
        <strain evidence="2">MF-IS2</strain>
    </source>
</reference>
<comment type="caution">
    <text evidence="2">The sequence shown here is derived from an EMBL/GenBank/DDBJ whole genome shotgun (WGS) entry which is preliminary data.</text>
</comment>
<dbReference type="EMBL" id="MU151065">
    <property type="protein sequence ID" value="KAF9453055.1"/>
    <property type="molecule type" value="Genomic_DNA"/>
</dbReference>
<evidence type="ECO:0000256" key="1">
    <source>
        <dbReference type="SAM" id="MobiDB-lite"/>
    </source>
</evidence>